<keyword evidence="1" id="KW-0812">Transmembrane</keyword>
<evidence type="ECO:0000313" key="3">
    <source>
        <dbReference type="Proteomes" id="UP000651852"/>
    </source>
</evidence>
<name>A0ABR7B794_9PSED</name>
<accession>A0ABR7B794</accession>
<sequence>MPKLNRMSSNSFYKIGFWVLAFVGIASVAIHLLDGPGDADEVVLKRELPGGAWLYATRYFAPATDPNTLRFYIKKPLQGNDTEILQQLNETSGFLITDSDPKDIAIRDTHNGINIELQGAVYRYFSKQYLTEGEKLTSYRITLTQRDNSPRHE</sequence>
<feature type="transmembrane region" description="Helical" evidence="1">
    <location>
        <begin position="12"/>
        <end position="33"/>
    </location>
</feature>
<protein>
    <submittedName>
        <fullName evidence="2">Uncharacterized protein</fullName>
    </submittedName>
</protein>
<dbReference type="Proteomes" id="UP000651852">
    <property type="component" value="Unassembled WGS sequence"/>
</dbReference>
<dbReference type="RefSeq" id="WP_187523167.1">
    <property type="nucleotide sequence ID" value="NZ_JACONW010000207.1"/>
</dbReference>
<comment type="caution">
    <text evidence="2">The sequence shown here is derived from an EMBL/GenBank/DDBJ whole genome shotgun (WGS) entry which is preliminary data.</text>
</comment>
<reference evidence="2 3" key="1">
    <citation type="submission" date="2020-08" db="EMBL/GenBank/DDBJ databases">
        <title>Putative novel bacterial strains isolated from necrotic wheat leaf tissues caused by Xanthomonas translucens.</title>
        <authorList>
            <person name="Tambong J.T."/>
        </authorList>
    </citation>
    <scope>NUCLEOTIDE SEQUENCE [LARGE SCALE GENOMIC DNA]</scope>
    <source>
        <strain evidence="2 3">DOAB 1069</strain>
    </source>
</reference>
<proteinExistence type="predicted"/>
<keyword evidence="1" id="KW-0472">Membrane</keyword>
<organism evidence="2 3">
    <name type="scientific">Pseudomonas folii</name>
    <dbReference type="NCBI Taxonomy" id="2762593"/>
    <lineage>
        <taxon>Bacteria</taxon>
        <taxon>Pseudomonadati</taxon>
        <taxon>Pseudomonadota</taxon>
        <taxon>Gammaproteobacteria</taxon>
        <taxon>Pseudomonadales</taxon>
        <taxon>Pseudomonadaceae</taxon>
        <taxon>Pseudomonas</taxon>
    </lineage>
</organism>
<dbReference type="EMBL" id="JACONW010000207">
    <property type="protein sequence ID" value="MBC3953048.1"/>
    <property type="molecule type" value="Genomic_DNA"/>
</dbReference>
<evidence type="ECO:0000313" key="2">
    <source>
        <dbReference type="EMBL" id="MBC3953048.1"/>
    </source>
</evidence>
<keyword evidence="3" id="KW-1185">Reference proteome</keyword>
<evidence type="ECO:0000256" key="1">
    <source>
        <dbReference type="SAM" id="Phobius"/>
    </source>
</evidence>
<gene>
    <name evidence="2" type="ORF">H8S59_25030</name>
</gene>
<keyword evidence="1" id="KW-1133">Transmembrane helix</keyword>